<dbReference type="EMBL" id="GBEZ01011451">
    <property type="protein sequence ID" value="JAC74338.1"/>
    <property type="molecule type" value="Transcribed_RNA"/>
</dbReference>
<name>A0A061RQU7_9CHLO</name>
<proteinExistence type="predicted"/>
<accession>A0A061RQU7</accession>
<gene>
    <name evidence="2" type="ORF">TSPGSL018_26250</name>
</gene>
<reference evidence="2" key="1">
    <citation type="submission" date="2014-05" db="EMBL/GenBank/DDBJ databases">
        <title>The transcriptome of the halophilic microalga Tetraselmis sp. GSL018 isolated from the Great Salt Lake, Utah.</title>
        <authorList>
            <person name="Jinkerson R.E."/>
            <person name="D'Adamo S."/>
            <person name="Posewitz M.C."/>
        </authorList>
    </citation>
    <scope>NUCLEOTIDE SEQUENCE</scope>
    <source>
        <strain evidence="2">GSL018</strain>
    </source>
</reference>
<dbReference type="AlphaFoldDB" id="A0A061RQU7"/>
<evidence type="ECO:0000313" key="2">
    <source>
        <dbReference type="EMBL" id="JAC74338.1"/>
    </source>
</evidence>
<evidence type="ECO:0000256" key="1">
    <source>
        <dbReference type="SAM" id="MobiDB-lite"/>
    </source>
</evidence>
<protein>
    <submittedName>
        <fullName evidence="2">Uncharacterized protein</fullName>
    </submittedName>
</protein>
<sequence length="32" mass="3375">MSSRGCWQGGATGQKSASWEGERASGIGQRTF</sequence>
<organism evidence="2">
    <name type="scientific">Tetraselmis sp. GSL018</name>
    <dbReference type="NCBI Taxonomy" id="582737"/>
    <lineage>
        <taxon>Eukaryota</taxon>
        <taxon>Viridiplantae</taxon>
        <taxon>Chlorophyta</taxon>
        <taxon>core chlorophytes</taxon>
        <taxon>Chlorodendrophyceae</taxon>
        <taxon>Chlorodendrales</taxon>
        <taxon>Chlorodendraceae</taxon>
        <taxon>Tetraselmis</taxon>
    </lineage>
</organism>
<feature type="region of interest" description="Disordered" evidence="1">
    <location>
        <begin position="1"/>
        <end position="32"/>
    </location>
</feature>
<feature type="non-terminal residue" evidence="2">
    <location>
        <position position="32"/>
    </location>
</feature>